<dbReference type="AlphaFoldDB" id="A0A5C6BAP8"/>
<dbReference type="Proteomes" id="UP000320735">
    <property type="component" value="Unassembled WGS sequence"/>
</dbReference>
<comment type="caution">
    <text evidence="1">The sequence shown here is derived from an EMBL/GenBank/DDBJ whole genome shotgun (WGS) entry which is preliminary data.</text>
</comment>
<evidence type="ECO:0008006" key="3">
    <source>
        <dbReference type="Google" id="ProtNLM"/>
    </source>
</evidence>
<evidence type="ECO:0000313" key="2">
    <source>
        <dbReference type="Proteomes" id="UP000320735"/>
    </source>
</evidence>
<proteinExistence type="predicted"/>
<gene>
    <name evidence="1" type="ORF">CA54_44030</name>
</gene>
<name>A0A5C6BAP8_9PLAN</name>
<keyword evidence="2" id="KW-1185">Reference proteome</keyword>
<protein>
    <recommendedName>
        <fullName evidence="3">PEP-CTERM protein-sorting domain-containing protein</fullName>
    </recommendedName>
</protein>
<evidence type="ECO:0000313" key="1">
    <source>
        <dbReference type="EMBL" id="TWU09163.1"/>
    </source>
</evidence>
<dbReference type="RefSeq" id="WP_146372900.1">
    <property type="nucleotide sequence ID" value="NZ_SJPP01000002.1"/>
</dbReference>
<sequence>MRVAASASYQEFGLTSRGDVFTIANLSQHDAHLQRAIINTRSSSADAYFHLSGMNSSPFMAEHESATETGFTGFGGVKNGSRRMVLEFTDFAPGETFSFQIDVDNRHSWFTSGSDFAGTTLSTVFTSGNSTTELIGAFNATEDSWVSALAELYSPTPRPDFTNPEPSSFLLALIGSATLGAFVWNTKRISSPTN</sequence>
<dbReference type="OrthoDB" id="231432at2"/>
<dbReference type="EMBL" id="SJPP01000002">
    <property type="protein sequence ID" value="TWU09163.1"/>
    <property type="molecule type" value="Genomic_DNA"/>
</dbReference>
<organism evidence="1 2">
    <name type="scientific">Symmachiella macrocystis</name>
    <dbReference type="NCBI Taxonomy" id="2527985"/>
    <lineage>
        <taxon>Bacteria</taxon>
        <taxon>Pseudomonadati</taxon>
        <taxon>Planctomycetota</taxon>
        <taxon>Planctomycetia</taxon>
        <taxon>Planctomycetales</taxon>
        <taxon>Planctomycetaceae</taxon>
        <taxon>Symmachiella</taxon>
    </lineage>
</organism>
<accession>A0A5C6BAP8</accession>
<reference evidence="1 2" key="1">
    <citation type="submission" date="2019-02" db="EMBL/GenBank/DDBJ databases">
        <title>Deep-cultivation of Planctomycetes and their phenomic and genomic characterization uncovers novel biology.</title>
        <authorList>
            <person name="Wiegand S."/>
            <person name="Jogler M."/>
            <person name="Boedeker C."/>
            <person name="Pinto D."/>
            <person name="Vollmers J."/>
            <person name="Rivas-Marin E."/>
            <person name="Kohn T."/>
            <person name="Peeters S.H."/>
            <person name="Heuer A."/>
            <person name="Rast P."/>
            <person name="Oberbeckmann S."/>
            <person name="Bunk B."/>
            <person name="Jeske O."/>
            <person name="Meyerdierks A."/>
            <person name="Storesund J.E."/>
            <person name="Kallscheuer N."/>
            <person name="Luecker S."/>
            <person name="Lage O.M."/>
            <person name="Pohl T."/>
            <person name="Merkel B.J."/>
            <person name="Hornburger P."/>
            <person name="Mueller R.-W."/>
            <person name="Bruemmer F."/>
            <person name="Labrenz M."/>
            <person name="Spormann A.M."/>
            <person name="Op Den Camp H."/>
            <person name="Overmann J."/>
            <person name="Amann R."/>
            <person name="Jetten M.S.M."/>
            <person name="Mascher T."/>
            <person name="Medema M.H."/>
            <person name="Devos D.P."/>
            <person name="Kaster A.-K."/>
            <person name="Ovreas L."/>
            <person name="Rohde M."/>
            <person name="Galperin M.Y."/>
            <person name="Jogler C."/>
        </authorList>
    </citation>
    <scope>NUCLEOTIDE SEQUENCE [LARGE SCALE GENOMIC DNA]</scope>
    <source>
        <strain evidence="1 2">CA54</strain>
    </source>
</reference>